<dbReference type="RefSeq" id="WP_093979233.1">
    <property type="nucleotide sequence ID" value="NZ_CP022515.1"/>
</dbReference>
<dbReference type="GO" id="GO:0003677">
    <property type="term" value="F:DNA binding"/>
    <property type="evidence" value="ECO:0007669"/>
    <property type="project" value="UniProtKB-UniRule"/>
</dbReference>
<keyword evidence="1 2" id="KW-0238">DNA-binding</keyword>
<feature type="DNA-binding region" description="H-T-H motif" evidence="2">
    <location>
        <begin position="24"/>
        <end position="43"/>
    </location>
</feature>
<dbReference type="EMBL" id="CP022515">
    <property type="protein sequence ID" value="ASO06842.1"/>
    <property type="molecule type" value="Genomic_DNA"/>
</dbReference>
<evidence type="ECO:0000259" key="3">
    <source>
        <dbReference type="PROSITE" id="PS50977"/>
    </source>
</evidence>
<dbReference type="PANTHER" id="PTHR43479">
    <property type="entry name" value="ACREF/ENVCD OPERON REPRESSOR-RELATED"/>
    <property type="match status" value="1"/>
</dbReference>
<evidence type="ECO:0000313" key="4">
    <source>
        <dbReference type="EMBL" id="ASO06842.1"/>
    </source>
</evidence>
<evidence type="ECO:0000256" key="2">
    <source>
        <dbReference type="PROSITE-ProRule" id="PRU00335"/>
    </source>
</evidence>
<evidence type="ECO:0000313" key="5">
    <source>
        <dbReference type="Proteomes" id="UP000204551"/>
    </source>
</evidence>
<dbReference type="Gene3D" id="1.10.357.10">
    <property type="entry name" value="Tetracycline Repressor, domain 2"/>
    <property type="match status" value="1"/>
</dbReference>
<evidence type="ECO:0000256" key="1">
    <source>
        <dbReference type="ARBA" id="ARBA00023125"/>
    </source>
</evidence>
<dbReference type="PRINTS" id="PR00455">
    <property type="entry name" value="HTHTETR"/>
</dbReference>
<feature type="domain" description="HTH tetR-type" evidence="3">
    <location>
        <begin position="1"/>
        <end position="61"/>
    </location>
</feature>
<dbReference type="PANTHER" id="PTHR43479:SF11">
    <property type="entry name" value="ACREF_ENVCD OPERON REPRESSOR-RELATED"/>
    <property type="match status" value="1"/>
</dbReference>
<sequence length="197" mass="23267">MISKLELLEYSIDYFTKFGSKSFTMDELANKLGISKKTIYYYFNNKEELVTEGLCFILEKIKQQMDEVISNENDPILKVILIYEIGFSYLNSFKPSFIFGLKKYYPKANAVFEAFRDDVVNHKVRNLLEEAQRKKIIQQDVKIDLMCELYFLRVENIAFKQNNLFDKYATDVLLKHLIVNNLRGIVTTGYSNRIFER</sequence>
<organism evidence="4 5">
    <name type="scientific">Arenibacter algicola</name>
    <dbReference type="NCBI Taxonomy" id="616991"/>
    <lineage>
        <taxon>Bacteria</taxon>
        <taxon>Pseudomonadati</taxon>
        <taxon>Bacteroidota</taxon>
        <taxon>Flavobacteriia</taxon>
        <taxon>Flavobacteriales</taxon>
        <taxon>Flavobacteriaceae</taxon>
        <taxon>Arenibacter</taxon>
    </lineage>
</organism>
<protein>
    <submittedName>
        <fullName evidence="4">Transcriptional regulator BetI</fullName>
    </submittedName>
</protein>
<name>A0A221UZR9_9FLAO</name>
<dbReference type="SUPFAM" id="SSF46689">
    <property type="entry name" value="Homeodomain-like"/>
    <property type="match status" value="1"/>
</dbReference>
<dbReference type="InterPro" id="IPR050624">
    <property type="entry name" value="HTH-type_Tx_Regulator"/>
</dbReference>
<dbReference type="Proteomes" id="UP000204551">
    <property type="component" value="Chromosome"/>
</dbReference>
<dbReference type="KEGG" id="aalg:AREALGSMS7_03421"/>
<dbReference type="InterPro" id="IPR001647">
    <property type="entry name" value="HTH_TetR"/>
</dbReference>
<dbReference type="InterPro" id="IPR009057">
    <property type="entry name" value="Homeodomain-like_sf"/>
</dbReference>
<dbReference type="AlphaFoldDB" id="A0A221UZR9"/>
<dbReference type="Pfam" id="PF00440">
    <property type="entry name" value="TetR_N"/>
    <property type="match status" value="1"/>
</dbReference>
<reference evidence="4 5" key="1">
    <citation type="submission" date="2017-07" db="EMBL/GenBank/DDBJ databases">
        <title>Genome Sequence of Arenibacter algicola Strain SMS7 Isolated from a culture of the Diatom Skeletonema marinoi.</title>
        <authorList>
            <person name="Topel M."/>
            <person name="Pinder M.I.M."/>
            <person name="Johansson O.N."/>
            <person name="Kourtchenko O."/>
            <person name="Godhe A."/>
            <person name="Clarke A.K."/>
        </authorList>
    </citation>
    <scope>NUCLEOTIDE SEQUENCE [LARGE SCALE GENOMIC DNA]</scope>
    <source>
        <strain evidence="4 5">SMS7</strain>
    </source>
</reference>
<dbReference type="PROSITE" id="PS50977">
    <property type="entry name" value="HTH_TETR_2"/>
    <property type="match status" value="1"/>
</dbReference>
<gene>
    <name evidence="4" type="ORF">AREALGSMS7_03421</name>
</gene>
<proteinExistence type="predicted"/>
<accession>A0A221UZR9</accession>